<protein>
    <submittedName>
        <fullName evidence="2">Cysteine-rich RLK (RECEPTOR-like protein kinase) 8</fullName>
    </submittedName>
</protein>
<gene>
    <name evidence="2" type="ORF">E5676_scaffold154G00580</name>
    <name evidence="1" type="ORF">E6C27_scaffold36G001340</name>
</gene>
<accession>A0A5D3D661</accession>
<dbReference type="Proteomes" id="UP000321947">
    <property type="component" value="Unassembled WGS sequence"/>
</dbReference>
<sequence length="73" mass="7967">MHNPHLSHLEAAHKVLCYLEGTVSKGILLLASSSLALVGFSNLDWVGCPITWRSTIGYLTMLGSSPISWKTKK</sequence>
<dbReference type="Proteomes" id="UP000321393">
    <property type="component" value="Unassembled WGS sequence"/>
</dbReference>
<dbReference type="EMBL" id="SSTE01018788">
    <property type="protein sequence ID" value="KAA0037953.1"/>
    <property type="molecule type" value="Genomic_DNA"/>
</dbReference>
<dbReference type="PANTHER" id="PTHR11439">
    <property type="entry name" value="GAG-POL-RELATED RETROTRANSPOSON"/>
    <property type="match status" value="1"/>
</dbReference>
<evidence type="ECO:0000313" key="1">
    <source>
        <dbReference type="EMBL" id="KAA0037953.1"/>
    </source>
</evidence>
<name>A0A5D3D661_CUCMM</name>
<evidence type="ECO:0000313" key="3">
    <source>
        <dbReference type="Proteomes" id="UP000321393"/>
    </source>
</evidence>
<evidence type="ECO:0000313" key="4">
    <source>
        <dbReference type="Proteomes" id="UP000321947"/>
    </source>
</evidence>
<reference evidence="3 4" key="1">
    <citation type="submission" date="2019-08" db="EMBL/GenBank/DDBJ databases">
        <title>Draft genome sequences of two oriental melons (Cucumis melo L. var makuwa).</title>
        <authorList>
            <person name="Kwon S.-Y."/>
        </authorList>
    </citation>
    <scope>NUCLEOTIDE SEQUENCE [LARGE SCALE GENOMIC DNA]</scope>
    <source>
        <strain evidence="4">cv. Chang Bougi</strain>
        <strain evidence="3">cv. SW 3</strain>
        <tissue evidence="2">Leaf</tissue>
    </source>
</reference>
<dbReference type="GO" id="GO:0016301">
    <property type="term" value="F:kinase activity"/>
    <property type="evidence" value="ECO:0007669"/>
    <property type="project" value="UniProtKB-KW"/>
</dbReference>
<evidence type="ECO:0000313" key="2">
    <source>
        <dbReference type="EMBL" id="TYK19031.1"/>
    </source>
</evidence>
<proteinExistence type="predicted"/>
<dbReference type="AlphaFoldDB" id="A0A5D3D661"/>
<dbReference type="OrthoDB" id="412581at2759"/>
<comment type="caution">
    <text evidence="2">The sequence shown here is derived from an EMBL/GenBank/DDBJ whole genome shotgun (WGS) entry which is preliminary data.</text>
</comment>
<keyword evidence="2" id="KW-0418">Kinase</keyword>
<organism evidence="2 4">
    <name type="scientific">Cucumis melo var. makuwa</name>
    <name type="common">Oriental melon</name>
    <dbReference type="NCBI Taxonomy" id="1194695"/>
    <lineage>
        <taxon>Eukaryota</taxon>
        <taxon>Viridiplantae</taxon>
        <taxon>Streptophyta</taxon>
        <taxon>Embryophyta</taxon>
        <taxon>Tracheophyta</taxon>
        <taxon>Spermatophyta</taxon>
        <taxon>Magnoliopsida</taxon>
        <taxon>eudicotyledons</taxon>
        <taxon>Gunneridae</taxon>
        <taxon>Pentapetalae</taxon>
        <taxon>rosids</taxon>
        <taxon>fabids</taxon>
        <taxon>Cucurbitales</taxon>
        <taxon>Cucurbitaceae</taxon>
        <taxon>Benincaseae</taxon>
        <taxon>Cucumis</taxon>
    </lineage>
</organism>
<keyword evidence="2" id="KW-0808">Transferase</keyword>
<dbReference type="PANTHER" id="PTHR11439:SF511">
    <property type="match status" value="1"/>
</dbReference>
<keyword evidence="2" id="KW-0675">Receptor</keyword>
<dbReference type="EMBL" id="SSTD01007345">
    <property type="protein sequence ID" value="TYK19031.1"/>
    <property type="molecule type" value="Genomic_DNA"/>
</dbReference>